<dbReference type="GO" id="GO:0009190">
    <property type="term" value="P:cyclic nucleotide biosynthetic process"/>
    <property type="evidence" value="ECO:0007669"/>
    <property type="project" value="InterPro"/>
</dbReference>
<dbReference type="SUPFAM" id="SSF81606">
    <property type="entry name" value="PP2C-like"/>
    <property type="match status" value="1"/>
</dbReference>
<proteinExistence type="predicted"/>
<feature type="domain" description="Guanylate cyclase" evidence="3">
    <location>
        <begin position="559"/>
        <end position="695"/>
    </location>
</feature>
<dbReference type="EMBL" id="JAYKXP010000071">
    <property type="protein sequence ID" value="KAK7031143.1"/>
    <property type="molecule type" value="Genomic_DNA"/>
</dbReference>
<comment type="caution">
    <text evidence="5">The sequence shown here is derived from an EMBL/GenBank/DDBJ whole genome shotgun (WGS) entry which is preliminary data.</text>
</comment>
<dbReference type="InterPro" id="IPR036457">
    <property type="entry name" value="PPM-type-like_dom_sf"/>
</dbReference>
<dbReference type="Gene3D" id="3.30.70.1230">
    <property type="entry name" value="Nucleotide cyclase"/>
    <property type="match status" value="1"/>
</dbReference>
<evidence type="ECO:0000259" key="3">
    <source>
        <dbReference type="PROSITE" id="PS50125"/>
    </source>
</evidence>
<feature type="domain" description="PPM-type phosphatase" evidence="4">
    <location>
        <begin position="238"/>
        <end position="510"/>
    </location>
</feature>
<evidence type="ECO:0000256" key="1">
    <source>
        <dbReference type="ARBA" id="ARBA00022614"/>
    </source>
</evidence>
<dbReference type="InterPro" id="IPR001054">
    <property type="entry name" value="A/G_cyclase"/>
</dbReference>
<dbReference type="PROSITE" id="PS51450">
    <property type="entry name" value="LRR"/>
    <property type="match status" value="3"/>
</dbReference>
<dbReference type="SMART" id="SM00332">
    <property type="entry name" value="PP2Cc"/>
    <property type="match status" value="1"/>
</dbReference>
<dbReference type="Gene3D" id="3.60.40.10">
    <property type="entry name" value="PPM-type phosphatase domain"/>
    <property type="match status" value="1"/>
</dbReference>
<dbReference type="CDD" id="cd00143">
    <property type="entry name" value="PP2Cc"/>
    <property type="match status" value="1"/>
</dbReference>
<dbReference type="InterPro" id="IPR001611">
    <property type="entry name" value="Leu-rich_rpt"/>
</dbReference>
<keyword evidence="2" id="KW-0677">Repeat</keyword>
<dbReference type="InterPro" id="IPR032675">
    <property type="entry name" value="LRR_dom_sf"/>
</dbReference>
<dbReference type="InterPro" id="IPR001932">
    <property type="entry name" value="PPM-type_phosphatase-like_dom"/>
</dbReference>
<dbReference type="Gene3D" id="3.80.10.10">
    <property type="entry name" value="Ribonuclease Inhibitor"/>
    <property type="match status" value="1"/>
</dbReference>
<name>A0AAW0BW93_9AGAR</name>
<evidence type="ECO:0000259" key="4">
    <source>
        <dbReference type="PROSITE" id="PS51746"/>
    </source>
</evidence>
<dbReference type="SMART" id="SM00044">
    <property type="entry name" value="CYCc"/>
    <property type="match status" value="1"/>
</dbReference>
<dbReference type="Pfam" id="PF13855">
    <property type="entry name" value="LRR_8"/>
    <property type="match status" value="1"/>
</dbReference>
<gene>
    <name evidence="5" type="primary">CYR1_5</name>
    <name evidence="5" type="ORF">VNI00_013751</name>
</gene>
<accession>A0AAW0BW93</accession>
<dbReference type="InterPro" id="IPR050697">
    <property type="entry name" value="Adenylyl/Guanylyl_Cyclase_3/4"/>
</dbReference>
<organism evidence="5 6">
    <name type="scientific">Paramarasmius palmivorus</name>
    <dbReference type="NCBI Taxonomy" id="297713"/>
    <lineage>
        <taxon>Eukaryota</taxon>
        <taxon>Fungi</taxon>
        <taxon>Dikarya</taxon>
        <taxon>Basidiomycota</taxon>
        <taxon>Agaricomycotina</taxon>
        <taxon>Agaricomycetes</taxon>
        <taxon>Agaricomycetidae</taxon>
        <taxon>Agaricales</taxon>
        <taxon>Marasmiineae</taxon>
        <taxon>Marasmiaceae</taxon>
        <taxon>Paramarasmius</taxon>
    </lineage>
</organism>
<dbReference type="GO" id="GO:0035556">
    <property type="term" value="P:intracellular signal transduction"/>
    <property type="evidence" value="ECO:0007669"/>
    <property type="project" value="InterPro"/>
</dbReference>
<dbReference type="SMART" id="SM00369">
    <property type="entry name" value="LRR_TYP"/>
    <property type="match status" value="3"/>
</dbReference>
<dbReference type="SUPFAM" id="SSF55073">
    <property type="entry name" value="Nucleotide cyclase"/>
    <property type="match status" value="1"/>
</dbReference>
<sequence length="871" mass="97656">MSTSPSRIAPSSRSILTKTLPLSQSLEKLYLAENHVRDELLMLFTIFKELRVLNLSFNDIKDLPLNFFRHFLKLEELYLSGNKLTGLPAKDLPRLTRLSALFLNSNKLQTLPQELGKVFSLTVLDVGSNLLKYNINNWEYEWNWNFNTNLKSLNLSGNKRLQIKSDTKLSDNRHSRMRAPVLQPQPSLAGFTGLAQLRILGLMDVTITPAGMNGSIDIPDENEERRVRTSDSTVMGMAYGIADTLGKNEQLNMLDLAQEFPGREGQAVFAMFGRAQPPKAMAGASGNKIVKYLKDNFVEVFMKQLSSVPSDSREAVKDALRRSFLKLNSSLHDSLFLSSQSSGSNLDQYSTVVNRGGASGIALYFCGKKMYVANTGNILAVISRNGKAHQLSKKHDPFDDRELARIRACEGWISPEGFVNDELDVSRSFGFFHLMPMVNARPEIQDYVLSDRDEFVIVGNSGLWDYVSYQTAVDIARSERGDPMIAAQKLRDFALSYGSKGGTMVMVISVADLFRTDDKGSRKDSMLEINLTLARLSGVHNRVLRRLDDEVPPPRGHLALVFTDIRNSTYLWEVNRGMNTAWRTHNNLFRRQLRLCGGYEVKTEGDAFMCAFPTTLAAVWFCLTVQLELVEESWPLEILECEDGRPVYDALGNLIAQGLSVRMGIHCGAPLCEQDPVNHRMDYFGPVVNRSARIQGSAAGGQIMCSEEVMREIRAKIFQDGPPTPYSDIQPLAAIESIREMGIAAFEVGEINLKGLERPESLTTIYPARLRGRHEPLQVSQIDPAQIKALGQLCLRLEALASSRIFREMPSQRTGNSDFEDETSRYLYLDPNLLLPKITKPSSEREFLAALDTFSGRIENAASRIREIHNQ</sequence>
<dbReference type="PROSITE" id="PS51746">
    <property type="entry name" value="PPM_2"/>
    <property type="match status" value="1"/>
</dbReference>
<evidence type="ECO:0000256" key="2">
    <source>
        <dbReference type="ARBA" id="ARBA00022737"/>
    </source>
</evidence>
<protein>
    <submittedName>
        <fullName evidence="5">Cysteinyl-tRNA synthetase</fullName>
        <ecNumber evidence="5">4.6.1.1</ecNumber>
    </submittedName>
</protein>
<keyword evidence="6" id="KW-1185">Reference proteome</keyword>
<keyword evidence="1" id="KW-0433">Leucine-rich repeat</keyword>
<dbReference type="Pfam" id="PF00481">
    <property type="entry name" value="PP2C"/>
    <property type="match status" value="1"/>
</dbReference>
<dbReference type="InterPro" id="IPR029787">
    <property type="entry name" value="Nucleotide_cyclase"/>
</dbReference>
<dbReference type="CDD" id="cd07302">
    <property type="entry name" value="CHD"/>
    <property type="match status" value="1"/>
</dbReference>
<evidence type="ECO:0000313" key="6">
    <source>
        <dbReference type="Proteomes" id="UP001383192"/>
    </source>
</evidence>
<dbReference type="PANTHER" id="PTHR43081">
    <property type="entry name" value="ADENYLATE CYCLASE, TERMINAL-DIFFERENTIATION SPECIFIC-RELATED"/>
    <property type="match status" value="1"/>
</dbReference>
<dbReference type="AlphaFoldDB" id="A0AAW0BW93"/>
<dbReference type="SUPFAM" id="SSF52058">
    <property type="entry name" value="L domain-like"/>
    <property type="match status" value="1"/>
</dbReference>
<keyword evidence="5" id="KW-0456">Lyase</keyword>
<dbReference type="GO" id="GO:0004016">
    <property type="term" value="F:adenylate cyclase activity"/>
    <property type="evidence" value="ECO:0007669"/>
    <property type="project" value="UniProtKB-EC"/>
</dbReference>
<dbReference type="InterPro" id="IPR003591">
    <property type="entry name" value="Leu-rich_rpt_typical-subtyp"/>
</dbReference>
<dbReference type="Proteomes" id="UP001383192">
    <property type="component" value="Unassembled WGS sequence"/>
</dbReference>
<reference evidence="5 6" key="1">
    <citation type="submission" date="2024-01" db="EMBL/GenBank/DDBJ databases">
        <title>A draft genome for a cacao thread blight-causing isolate of Paramarasmius palmivorus.</title>
        <authorList>
            <person name="Baruah I.K."/>
            <person name="Bukari Y."/>
            <person name="Amoako-Attah I."/>
            <person name="Meinhardt L.W."/>
            <person name="Bailey B.A."/>
            <person name="Cohen S.P."/>
        </authorList>
    </citation>
    <scope>NUCLEOTIDE SEQUENCE [LARGE SCALE GENOMIC DNA]</scope>
    <source>
        <strain evidence="5 6">GH-12</strain>
    </source>
</reference>
<dbReference type="PANTHER" id="PTHR43081:SF1">
    <property type="entry name" value="ADENYLATE CYCLASE, TERMINAL-DIFFERENTIATION SPECIFIC"/>
    <property type="match status" value="1"/>
</dbReference>
<dbReference type="EC" id="4.6.1.1" evidence="5"/>
<evidence type="ECO:0000313" key="5">
    <source>
        <dbReference type="EMBL" id="KAK7031143.1"/>
    </source>
</evidence>
<dbReference type="PROSITE" id="PS50125">
    <property type="entry name" value="GUANYLATE_CYCLASE_2"/>
    <property type="match status" value="1"/>
</dbReference>
<dbReference type="Pfam" id="PF00211">
    <property type="entry name" value="Guanylate_cyc"/>
    <property type="match status" value="1"/>
</dbReference>